<keyword evidence="4" id="KW-0808">Transferase</keyword>
<dbReference type="InterPro" id="IPR003594">
    <property type="entry name" value="HATPase_dom"/>
</dbReference>
<sequence length="553" mass="61117">MMTIPSRPEQRTLAILSSLSYRTGELSSYLYEVAQGVSELIGLDWSVVTYCQGDSERILASTIELGEVANQVYSLHGSLTGTVVKTGAPLVVENASTCKDYGQAPEGYQAYLGVPLRTSSGDVIGTICSFQRQPRCFTENEVKLAELFAERAATAIDNYQLYQQQQQFNEMLEAEVMKRTIELRAAQSELLTANLELEQRVEQRTAELKQAEAKFRAIVENANDIIFAITPDNVFSYVSPNVADVLGFQPSEMEGNLITSFIHPDDIQACIGEIEQLLSTGQKQSGTEYRAPHKQGGWRWLTANIGLTQDTNGQPLIVGVTRDISDRKQAEKALERLAEIGELAAMIVHEVRNPLTTISMGLNTFKKLNLTERFQEYLSLALDEADRLQRLLNQILLYSKPQTLQRSQLALDQLITETLDTLKTIPAASEKDLKVDIASSPIQVLADQDKLKQVFINLIINAYEASNTGETVTVKLYTLRNHQACIHIQNQGQPIPTESLPNLTKPFFTTKTAGTGLGLAIVKRIIEAHEGELSIESSATTGTIVQVLLPLTP</sequence>
<keyword evidence="5 11" id="KW-0418">Kinase</keyword>
<dbReference type="InterPro" id="IPR000014">
    <property type="entry name" value="PAS"/>
</dbReference>
<dbReference type="Gene3D" id="1.10.287.130">
    <property type="match status" value="1"/>
</dbReference>
<dbReference type="PANTHER" id="PTHR43304">
    <property type="entry name" value="PHYTOCHROME-LIKE PROTEIN CPH1"/>
    <property type="match status" value="1"/>
</dbReference>
<dbReference type="SUPFAM" id="SSF55874">
    <property type="entry name" value="ATPase domain of HSP90 chaperone/DNA topoisomerase II/histidine kinase"/>
    <property type="match status" value="1"/>
</dbReference>
<keyword evidence="7" id="KW-0175">Coiled coil</keyword>
<dbReference type="InterPro" id="IPR005467">
    <property type="entry name" value="His_kinase_dom"/>
</dbReference>
<dbReference type="SUPFAM" id="SSF55781">
    <property type="entry name" value="GAF domain-like"/>
    <property type="match status" value="1"/>
</dbReference>
<dbReference type="CDD" id="cd00130">
    <property type="entry name" value="PAS"/>
    <property type="match status" value="1"/>
</dbReference>
<evidence type="ECO:0000256" key="5">
    <source>
        <dbReference type="ARBA" id="ARBA00022777"/>
    </source>
</evidence>
<dbReference type="Proteomes" id="UP000217895">
    <property type="component" value="Chromosome"/>
</dbReference>
<dbReference type="InterPro" id="IPR004358">
    <property type="entry name" value="Sig_transdc_His_kin-like_C"/>
</dbReference>
<dbReference type="SUPFAM" id="SSF47384">
    <property type="entry name" value="Homodimeric domain of signal transducing histidine kinase"/>
    <property type="match status" value="1"/>
</dbReference>
<protein>
    <recommendedName>
        <fullName evidence="2">histidine kinase</fullName>
        <ecNumber evidence="2">2.7.13.3</ecNumber>
    </recommendedName>
</protein>
<dbReference type="Gene3D" id="3.30.450.40">
    <property type="match status" value="1"/>
</dbReference>
<reference evidence="11 12" key="1">
    <citation type="submission" date="2017-06" db="EMBL/GenBank/DDBJ databases">
        <title>Genome sequencing of cyanobaciteial culture collection at National Institute for Environmental Studies (NIES).</title>
        <authorList>
            <person name="Hirose Y."/>
            <person name="Shimura Y."/>
            <person name="Fujisawa T."/>
            <person name="Nakamura Y."/>
            <person name="Kawachi M."/>
        </authorList>
    </citation>
    <scope>NUCLEOTIDE SEQUENCE [LARGE SCALE GENOMIC DNA]</scope>
    <source>
        <strain evidence="11 12">NIES-2135</strain>
    </source>
</reference>
<dbReference type="NCBIfam" id="TIGR00229">
    <property type="entry name" value="sensory_box"/>
    <property type="match status" value="1"/>
</dbReference>
<feature type="coiled-coil region" evidence="7">
    <location>
        <begin position="169"/>
        <end position="221"/>
    </location>
</feature>
<dbReference type="Gene3D" id="3.30.565.10">
    <property type="entry name" value="Histidine kinase-like ATPase, C-terminal domain"/>
    <property type="match status" value="1"/>
</dbReference>
<dbReference type="PRINTS" id="PR00344">
    <property type="entry name" value="BCTRLSENSOR"/>
</dbReference>
<evidence type="ECO:0000256" key="4">
    <source>
        <dbReference type="ARBA" id="ARBA00022679"/>
    </source>
</evidence>
<dbReference type="Pfam" id="PF08447">
    <property type="entry name" value="PAS_3"/>
    <property type="match status" value="1"/>
</dbReference>
<comment type="catalytic activity">
    <reaction evidence="1">
        <text>ATP + protein L-histidine = ADP + protein N-phospho-L-histidine.</text>
        <dbReference type="EC" id="2.7.13.3"/>
    </reaction>
</comment>
<dbReference type="SUPFAM" id="SSF55785">
    <property type="entry name" value="PYP-like sensor domain (PAS domain)"/>
    <property type="match status" value="1"/>
</dbReference>
<evidence type="ECO:0000259" key="8">
    <source>
        <dbReference type="PROSITE" id="PS50109"/>
    </source>
</evidence>
<dbReference type="InterPro" id="IPR036097">
    <property type="entry name" value="HisK_dim/P_sf"/>
</dbReference>
<dbReference type="InterPro" id="IPR036890">
    <property type="entry name" value="HATPase_C_sf"/>
</dbReference>
<dbReference type="InterPro" id="IPR003018">
    <property type="entry name" value="GAF"/>
</dbReference>
<dbReference type="CDD" id="cd00082">
    <property type="entry name" value="HisKA"/>
    <property type="match status" value="1"/>
</dbReference>
<dbReference type="SMART" id="SM00091">
    <property type="entry name" value="PAS"/>
    <property type="match status" value="1"/>
</dbReference>
<dbReference type="InterPro" id="IPR013655">
    <property type="entry name" value="PAS_fold_3"/>
</dbReference>
<keyword evidence="3" id="KW-0597">Phosphoprotein</keyword>
<dbReference type="Gene3D" id="3.30.450.20">
    <property type="entry name" value="PAS domain"/>
    <property type="match status" value="1"/>
</dbReference>
<feature type="domain" description="Histidine kinase" evidence="8">
    <location>
        <begin position="346"/>
        <end position="553"/>
    </location>
</feature>
<organism evidence="11 12">
    <name type="scientific">Leptolyngbya boryana NIES-2135</name>
    <dbReference type="NCBI Taxonomy" id="1973484"/>
    <lineage>
        <taxon>Bacteria</taxon>
        <taxon>Bacillati</taxon>
        <taxon>Cyanobacteriota</taxon>
        <taxon>Cyanophyceae</taxon>
        <taxon>Leptolyngbyales</taxon>
        <taxon>Leptolyngbyaceae</taxon>
        <taxon>Leptolyngbya group</taxon>
        <taxon>Leptolyngbya</taxon>
    </lineage>
</organism>
<dbReference type="InterPro" id="IPR029016">
    <property type="entry name" value="GAF-like_dom_sf"/>
</dbReference>
<keyword evidence="6" id="KW-0902">Two-component regulatory system</keyword>
<evidence type="ECO:0000256" key="6">
    <source>
        <dbReference type="ARBA" id="ARBA00023012"/>
    </source>
</evidence>
<dbReference type="PROSITE" id="PS50112">
    <property type="entry name" value="PAS"/>
    <property type="match status" value="1"/>
</dbReference>
<dbReference type="InterPro" id="IPR003661">
    <property type="entry name" value="HisK_dim/P_dom"/>
</dbReference>
<dbReference type="InterPro" id="IPR052162">
    <property type="entry name" value="Sensor_kinase/Photoreceptor"/>
</dbReference>
<dbReference type="PANTHER" id="PTHR43304:SF1">
    <property type="entry name" value="PAC DOMAIN-CONTAINING PROTEIN"/>
    <property type="match status" value="1"/>
</dbReference>
<feature type="domain" description="PAS" evidence="9">
    <location>
        <begin position="211"/>
        <end position="281"/>
    </location>
</feature>
<gene>
    <name evidence="11" type="ORF">NIES2135_10550</name>
</gene>
<dbReference type="InterPro" id="IPR035965">
    <property type="entry name" value="PAS-like_dom_sf"/>
</dbReference>
<name>A0A1Z4JBU6_LEPBY</name>
<dbReference type="Pfam" id="PF02518">
    <property type="entry name" value="HATPase_c"/>
    <property type="match status" value="1"/>
</dbReference>
<dbReference type="SMART" id="SM00387">
    <property type="entry name" value="HATPase_c"/>
    <property type="match status" value="1"/>
</dbReference>
<evidence type="ECO:0000259" key="10">
    <source>
        <dbReference type="PROSITE" id="PS50113"/>
    </source>
</evidence>
<dbReference type="EC" id="2.7.13.3" evidence="2"/>
<accession>A0A1Z4JBU6</accession>
<keyword evidence="12" id="KW-1185">Reference proteome</keyword>
<dbReference type="GO" id="GO:0000155">
    <property type="term" value="F:phosphorelay sensor kinase activity"/>
    <property type="evidence" value="ECO:0007669"/>
    <property type="project" value="InterPro"/>
</dbReference>
<dbReference type="PROSITE" id="PS50109">
    <property type="entry name" value="HIS_KIN"/>
    <property type="match status" value="1"/>
</dbReference>
<evidence type="ECO:0000259" key="9">
    <source>
        <dbReference type="PROSITE" id="PS50112"/>
    </source>
</evidence>
<evidence type="ECO:0000313" key="12">
    <source>
        <dbReference type="Proteomes" id="UP000217895"/>
    </source>
</evidence>
<feature type="domain" description="PAC" evidence="10">
    <location>
        <begin position="285"/>
        <end position="336"/>
    </location>
</feature>
<dbReference type="InterPro" id="IPR000700">
    <property type="entry name" value="PAS-assoc_C"/>
</dbReference>
<evidence type="ECO:0000313" key="11">
    <source>
        <dbReference type="EMBL" id="BAY54239.1"/>
    </source>
</evidence>
<dbReference type="PROSITE" id="PS50113">
    <property type="entry name" value="PAC"/>
    <property type="match status" value="1"/>
</dbReference>
<evidence type="ECO:0000256" key="3">
    <source>
        <dbReference type="ARBA" id="ARBA00022553"/>
    </source>
</evidence>
<dbReference type="EMBL" id="AP018203">
    <property type="protein sequence ID" value="BAY54239.1"/>
    <property type="molecule type" value="Genomic_DNA"/>
</dbReference>
<proteinExistence type="predicted"/>
<evidence type="ECO:0000256" key="7">
    <source>
        <dbReference type="SAM" id="Coils"/>
    </source>
</evidence>
<evidence type="ECO:0000256" key="1">
    <source>
        <dbReference type="ARBA" id="ARBA00000085"/>
    </source>
</evidence>
<dbReference type="AlphaFoldDB" id="A0A1Z4JBU6"/>
<dbReference type="Pfam" id="PF00512">
    <property type="entry name" value="HisKA"/>
    <property type="match status" value="1"/>
</dbReference>
<dbReference type="Pfam" id="PF01590">
    <property type="entry name" value="GAF"/>
    <property type="match status" value="1"/>
</dbReference>
<dbReference type="SMART" id="SM00388">
    <property type="entry name" value="HisKA"/>
    <property type="match status" value="1"/>
</dbReference>
<dbReference type="SMART" id="SM00065">
    <property type="entry name" value="GAF"/>
    <property type="match status" value="1"/>
</dbReference>
<evidence type="ECO:0000256" key="2">
    <source>
        <dbReference type="ARBA" id="ARBA00012438"/>
    </source>
</evidence>